<evidence type="ECO:0000313" key="2">
    <source>
        <dbReference type="EMBL" id="MEX0426819.1"/>
    </source>
</evidence>
<dbReference type="EMBL" id="JBFPJR010000005">
    <property type="protein sequence ID" value="MEX0426819.1"/>
    <property type="molecule type" value="Genomic_DNA"/>
</dbReference>
<feature type="transmembrane region" description="Helical" evidence="1">
    <location>
        <begin position="327"/>
        <end position="346"/>
    </location>
</feature>
<organism evidence="2 3">
    <name type="scientific">Nocardioides eburneus</name>
    <dbReference type="NCBI Taxonomy" id="3231482"/>
    <lineage>
        <taxon>Bacteria</taxon>
        <taxon>Bacillati</taxon>
        <taxon>Actinomycetota</taxon>
        <taxon>Actinomycetes</taxon>
        <taxon>Propionibacteriales</taxon>
        <taxon>Nocardioidaceae</taxon>
        <taxon>Nocardioides</taxon>
    </lineage>
</organism>
<name>A0ABV3SV55_9ACTN</name>
<dbReference type="InterPro" id="IPR010349">
    <property type="entry name" value="Asparaginase_II"/>
</dbReference>
<dbReference type="PANTHER" id="PTHR42110">
    <property type="entry name" value="L-ASPARAGINASE, PUTATIVE (AFU_ORTHOLOGUE AFUA_3G11890)-RELATED"/>
    <property type="match status" value="1"/>
</dbReference>
<keyword evidence="1" id="KW-1133">Transmembrane helix</keyword>
<accession>A0ABV3SV55</accession>
<dbReference type="Pfam" id="PF06089">
    <property type="entry name" value="Asparaginase_II"/>
    <property type="match status" value="1"/>
</dbReference>
<sequence>MPSPVPFVEIVRSGFVEGHHHGSLVVLDPDGSIDWSVGDVTSPMLPRSCNKPLQAHAMVEHGLDLPPDLLALACASHSGEAFHLEGVRRILASVGLDETALGNIPDYPLDETARHAMIRAGEPESRIAMNCSGKHAAMLATCVANGWPLEGYLDPAHPLQEAITATYTRMTGEPTTIAVDGCGAPLLSASLVGLARAFATLATATTGPAARIADAIRRHPENVSGTTRDELALLRAVPGAIGKGGAESVYAVALPDGRAYALKTDDGAGRARPVVMAAALAKDGVDTRDGVDTEAVRATGVQTVYGGGRPVGELRALQGARAGRDRLVAPLVLVLLVLAAGLAHLVGRTGALLLAVFSVLWILVNGPMEGPVLLSFGAGHGLTGADLAGVAGMALAAYVWVTSRR</sequence>
<dbReference type="RefSeq" id="WP_367991609.1">
    <property type="nucleotide sequence ID" value="NZ_JBFPJR010000005.1"/>
</dbReference>
<reference evidence="2 3" key="1">
    <citation type="submission" date="2024-07" db="EMBL/GenBank/DDBJ databases">
        <authorList>
            <person name="Lee S."/>
            <person name="Kang M."/>
        </authorList>
    </citation>
    <scope>NUCLEOTIDE SEQUENCE [LARGE SCALE GENOMIC DNA]</scope>
    <source>
        <strain evidence="2 3">DS6</strain>
    </source>
</reference>
<evidence type="ECO:0000313" key="3">
    <source>
        <dbReference type="Proteomes" id="UP001556631"/>
    </source>
</evidence>
<keyword evidence="1" id="KW-0812">Transmembrane</keyword>
<keyword evidence="3" id="KW-1185">Reference proteome</keyword>
<proteinExistence type="predicted"/>
<feature type="transmembrane region" description="Helical" evidence="1">
    <location>
        <begin position="351"/>
        <end position="368"/>
    </location>
</feature>
<dbReference type="Proteomes" id="UP001556631">
    <property type="component" value="Unassembled WGS sequence"/>
</dbReference>
<evidence type="ECO:0000256" key="1">
    <source>
        <dbReference type="SAM" id="Phobius"/>
    </source>
</evidence>
<keyword evidence="1" id="KW-0472">Membrane</keyword>
<feature type="transmembrane region" description="Helical" evidence="1">
    <location>
        <begin position="380"/>
        <end position="401"/>
    </location>
</feature>
<dbReference type="PANTHER" id="PTHR42110:SF1">
    <property type="entry name" value="L-ASPARAGINASE, PUTATIVE (AFU_ORTHOLOGUE AFUA_3G11890)-RELATED"/>
    <property type="match status" value="1"/>
</dbReference>
<gene>
    <name evidence="2" type="ORF">AB3X52_04230</name>
</gene>
<comment type="caution">
    <text evidence="2">The sequence shown here is derived from an EMBL/GenBank/DDBJ whole genome shotgun (WGS) entry which is preliminary data.</text>
</comment>
<protein>
    <submittedName>
        <fullName evidence="2">Asparaginase</fullName>
    </submittedName>
</protein>